<dbReference type="GO" id="GO:0009279">
    <property type="term" value="C:cell outer membrane"/>
    <property type="evidence" value="ECO:0007669"/>
    <property type="project" value="UniProtKB-SubCell"/>
</dbReference>
<proteinExistence type="inferred from homology"/>
<dbReference type="GO" id="GO:0016998">
    <property type="term" value="P:cell wall macromolecule catabolic process"/>
    <property type="evidence" value="ECO:0007669"/>
    <property type="project" value="UniProtKB-UniRule"/>
</dbReference>
<comment type="caution">
    <text evidence="8">Lacks conserved residue(s) required for the propagation of feature annotation.</text>
</comment>
<evidence type="ECO:0000256" key="2">
    <source>
        <dbReference type="ARBA" id="ARBA00010333"/>
    </source>
</evidence>
<keyword evidence="11" id="KW-1185">Reference proteome</keyword>
<comment type="similarity">
    <text evidence="8">In the C-terminal section; belongs to the transglycosylase Slt family.</text>
</comment>
<dbReference type="GO" id="GO:0071555">
    <property type="term" value="P:cell wall organization"/>
    <property type="evidence" value="ECO:0007669"/>
    <property type="project" value="UniProtKB-KW"/>
</dbReference>
<dbReference type="PANTHER" id="PTHR35936">
    <property type="entry name" value="MEMBRANE-BOUND LYTIC MUREIN TRANSGLYCOSYLASE F"/>
    <property type="match status" value="1"/>
</dbReference>
<dbReference type="Proteomes" id="UP000194841">
    <property type="component" value="Unassembled WGS sequence"/>
</dbReference>
<comment type="caution">
    <text evidence="10">The sequence shown here is derived from an EMBL/GenBank/DDBJ whole genome shotgun (WGS) entry which is preliminary data.</text>
</comment>
<dbReference type="NCBIfam" id="NF008112">
    <property type="entry name" value="PRK10859.1"/>
    <property type="match status" value="1"/>
</dbReference>
<comment type="subcellular location">
    <subcellularLocation>
        <location evidence="8">Cell outer membrane</location>
        <topology evidence="8">Peripheral membrane protein</topology>
    </subcellularLocation>
    <text evidence="8">Attached to the inner leaflet of the outer membrane.</text>
</comment>
<dbReference type="SUPFAM" id="SSF53955">
    <property type="entry name" value="Lysozyme-like"/>
    <property type="match status" value="1"/>
</dbReference>
<keyword evidence="6 8" id="KW-0456">Lyase</keyword>
<dbReference type="Pfam" id="PF01464">
    <property type="entry name" value="SLT"/>
    <property type="match status" value="1"/>
</dbReference>
<dbReference type="Gene3D" id="3.40.190.10">
    <property type="entry name" value="Periplasmic binding protein-like II"/>
    <property type="match status" value="2"/>
</dbReference>
<dbReference type="RefSeq" id="WP_086744666.1">
    <property type="nucleotide sequence ID" value="NZ_MWPV01000004.1"/>
</dbReference>
<evidence type="ECO:0000313" key="11">
    <source>
        <dbReference type="Proteomes" id="UP000194841"/>
    </source>
</evidence>
<keyword evidence="4 8" id="KW-0472">Membrane</keyword>
<comment type="domain">
    <text evidence="8">The N-terminal domain does not have lytic activity and probably modulates enzymatic activity. The C-terminal domain is the catalytic active domain.</text>
</comment>
<keyword evidence="5 8" id="KW-0998">Cell outer membrane</keyword>
<evidence type="ECO:0000256" key="3">
    <source>
        <dbReference type="ARBA" id="ARBA00022729"/>
    </source>
</evidence>
<dbReference type="InterPro" id="IPR008258">
    <property type="entry name" value="Transglycosylase_SLT_dom_1"/>
</dbReference>
<accession>A0A244CNK8</accession>
<comment type="function">
    <text evidence="8">Murein-degrading enzyme that degrades murein glycan strands and insoluble, high-molecular weight murein sacculi, with the concomitant formation of a 1,6-anhydromuramoyl product. Lytic transglycosylases (LTs) play an integral role in the metabolism of the peptidoglycan (PG) sacculus. Their lytic action creates space within the PG sacculus to allow for its expansion as well as for the insertion of various structures such as secretion systems and flagella.</text>
</comment>
<dbReference type="InterPro" id="IPR001638">
    <property type="entry name" value="Solute-binding_3/MltF_N"/>
</dbReference>
<evidence type="ECO:0000256" key="7">
    <source>
        <dbReference type="ARBA" id="ARBA00023316"/>
    </source>
</evidence>
<dbReference type="SMART" id="SM00062">
    <property type="entry name" value="PBPb"/>
    <property type="match status" value="1"/>
</dbReference>
<comment type="similarity">
    <text evidence="8">In the N-terminal section; belongs to the bacterial solute-binding protein 3 family.</text>
</comment>
<evidence type="ECO:0000259" key="9">
    <source>
        <dbReference type="SMART" id="SM00062"/>
    </source>
</evidence>
<evidence type="ECO:0000256" key="6">
    <source>
        <dbReference type="ARBA" id="ARBA00023239"/>
    </source>
</evidence>
<dbReference type="Pfam" id="PF00497">
    <property type="entry name" value="SBP_bac_3"/>
    <property type="match status" value="1"/>
</dbReference>
<name>A0A244CNK8_PSEDV</name>
<dbReference type="CDD" id="cd13403">
    <property type="entry name" value="MLTF-like"/>
    <property type="match status" value="1"/>
</dbReference>
<dbReference type="AlphaFoldDB" id="A0A244CNK8"/>
<evidence type="ECO:0000313" key="10">
    <source>
        <dbReference type="EMBL" id="OUL57207.1"/>
    </source>
</evidence>
<reference evidence="10 11" key="1">
    <citation type="submission" date="2017-02" db="EMBL/GenBank/DDBJ databases">
        <title>Pseudoalteromonas ulvae TC14 Genome.</title>
        <authorList>
            <person name="Molmeret M."/>
        </authorList>
    </citation>
    <scope>NUCLEOTIDE SEQUENCE [LARGE SCALE GENOMIC DNA]</scope>
    <source>
        <strain evidence="10">TC14</strain>
    </source>
</reference>
<dbReference type="SUPFAM" id="SSF53850">
    <property type="entry name" value="Periplasmic binding protein-like II"/>
    <property type="match status" value="1"/>
</dbReference>
<dbReference type="PANTHER" id="PTHR35936:SF32">
    <property type="entry name" value="MEMBRANE-BOUND LYTIC MUREIN TRANSGLYCOSYLASE F"/>
    <property type="match status" value="1"/>
</dbReference>
<dbReference type="Gene3D" id="1.10.530.10">
    <property type="match status" value="1"/>
</dbReference>
<dbReference type="InterPro" id="IPR000189">
    <property type="entry name" value="Transglyc_AS"/>
</dbReference>
<dbReference type="OrthoDB" id="9815002at2"/>
<feature type="active site" evidence="8">
    <location>
        <position position="305"/>
    </location>
</feature>
<evidence type="ECO:0000256" key="8">
    <source>
        <dbReference type="HAMAP-Rule" id="MF_02016"/>
    </source>
</evidence>
<feature type="region of interest" description="LT domain" evidence="8">
    <location>
        <begin position="261"/>
        <end position="473"/>
    </location>
</feature>
<dbReference type="GO" id="GO:0008933">
    <property type="term" value="F:peptidoglycan lytic transglycosylase activity"/>
    <property type="evidence" value="ECO:0007669"/>
    <property type="project" value="UniProtKB-UniRule"/>
</dbReference>
<comment type="similarity">
    <text evidence="1">Belongs to the transglycosylase Slt family.</text>
</comment>
<comment type="similarity">
    <text evidence="2">Belongs to the bacterial solute-binding protein 3 family.</text>
</comment>
<evidence type="ECO:0000256" key="1">
    <source>
        <dbReference type="ARBA" id="ARBA00007734"/>
    </source>
</evidence>
<organism evidence="10 11">
    <name type="scientific">Pseudoalteromonas ulvae</name>
    <dbReference type="NCBI Taxonomy" id="107327"/>
    <lineage>
        <taxon>Bacteria</taxon>
        <taxon>Pseudomonadati</taxon>
        <taxon>Pseudomonadota</taxon>
        <taxon>Gammaproteobacteria</taxon>
        <taxon>Alteromonadales</taxon>
        <taxon>Pseudoalteromonadaceae</taxon>
        <taxon>Pseudoalteromonas</taxon>
    </lineage>
</organism>
<sequence>MWVTMRFIVLLLSLVVLISCSKQETPTQLQKINQQNKIRIGFLVGQSTYYLSGDGEEGFEYELAAAFADFLGVELEVVPFFSLSDLFPRLNNNNIDIVASGLTINKNRLESFRFAPEYRSISQKLVFKQGNVRPRNFAQIKGNLTVLAKSSHVDSLRKAQLRFNDLTWLETDEMDEAELLQQVIDGEVDYTIADSNTLALFRRYHPELSIGFSVTRNDSVAWMLKKDNDDSLYALLVEFFGEAQQTGLIHELEEKYFGHVRQFNYINTLSFINSVKTTLPKYQPWFEEYALDLDWRLLAALSYQESMWDPKAKSPTGVRGIMMLTRPTAKHVGVTNRLEPEQNIKGGAIYLSRLLSRIPDRIPSPDNLWFALAAYNVGWGHVNDARILTQKDGADADKWAEVKKRLPLLIKKRYYRTTKYGYARGDVAVTYVDNIRRYYDTLVWLDENASTEETLQIDDDQSQQFSDPITLEK</sequence>
<comment type="catalytic activity">
    <reaction evidence="8">
        <text>Exolytic cleavage of the (1-&gt;4)-beta-glycosidic linkage between N-acetylmuramic acid (MurNAc) and N-acetylglucosamine (GlcNAc) residues in peptidoglycan, from either the reducing or the non-reducing ends of the peptidoglycan chains, with concomitant formation of a 1,6-anhydrobond in the MurNAc residue.</text>
        <dbReference type="EC" id="4.2.2.n1"/>
    </reaction>
</comment>
<keyword evidence="3 8" id="KW-0732">Signal</keyword>
<dbReference type="InterPro" id="IPR023703">
    <property type="entry name" value="MltF"/>
</dbReference>
<dbReference type="GO" id="GO:0009253">
    <property type="term" value="P:peptidoglycan catabolic process"/>
    <property type="evidence" value="ECO:0007669"/>
    <property type="project" value="TreeGrafter"/>
</dbReference>
<gene>
    <name evidence="8" type="primary">mltF</name>
    <name evidence="10" type="ORF">B1199_13605</name>
</gene>
<dbReference type="InterPro" id="IPR023346">
    <property type="entry name" value="Lysozyme-like_dom_sf"/>
</dbReference>
<dbReference type="PROSITE" id="PS51257">
    <property type="entry name" value="PROKAR_LIPOPROTEIN"/>
    <property type="match status" value="1"/>
</dbReference>
<dbReference type="PROSITE" id="PS00922">
    <property type="entry name" value="TRANSGLYCOSYLASE"/>
    <property type="match status" value="1"/>
</dbReference>
<dbReference type="EMBL" id="MWPV01000004">
    <property type="protein sequence ID" value="OUL57207.1"/>
    <property type="molecule type" value="Genomic_DNA"/>
</dbReference>
<dbReference type="EC" id="4.2.2.n1" evidence="8"/>
<keyword evidence="7 8" id="KW-0961">Cell wall biogenesis/degradation</keyword>
<dbReference type="HAMAP" id="MF_02016">
    <property type="entry name" value="MltF"/>
    <property type="match status" value="1"/>
</dbReference>
<feature type="domain" description="Solute-binding protein family 3/N-terminal" evidence="9">
    <location>
        <begin position="37"/>
        <end position="260"/>
    </location>
</feature>
<evidence type="ECO:0000256" key="5">
    <source>
        <dbReference type="ARBA" id="ARBA00023237"/>
    </source>
</evidence>
<protein>
    <recommendedName>
        <fullName evidence="8">Membrane-bound lytic murein transglycosylase F</fullName>
        <ecNumber evidence="8">4.2.2.n1</ecNumber>
    </recommendedName>
    <alternativeName>
        <fullName evidence="8">Murein lyase F</fullName>
    </alternativeName>
</protein>
<dbReference type="CDD" id="cd01009">
    <property type="entry name" value="PBP2_YfhD_N"/>
    <property type="match status" value="1"/>
</dbReference>
<evidence type="ECO:0000256" key="4">
    <source>
        <dbReference type="ARBA" id="ARBA00023136"/>
    </source>
</evidence>